<dbReference type="InterPro" id="IPR036861">
    <property type="entry name" value="Endochitinase-like_sf"/>
</dbReference>
<dbReference type="FunFam" id="3.10.50.10:FF:000003">
    <property type="entry name" value="Class V chitinase CHIT5b"/>
    <property type="match status" value="1"/>
</dbReference>
<dbReference type="OrthoDB" id="73875at2759"/>
<proteinExistence type="predicted"/>
<dbReference type="InterPro" id="IPR017853">
    <property type="entry name" value="GH"/>
</dbReference>
<feature type="chain" id="PRO_5007864190" evidence="12">
    <location>
        <begin position="19"/>
        <end position="664"/>
    </location>
</feature>
<accession>A0A165PQN7</accession>
<keyword evidence="6" id="KW-0325">Glycoprotein</keyword>
<dbReference type="InterPro" id="IPR036779">
    <property type="entry name" value="LysM_dom_sf"/>
</dbReference>
<dbReference type="SUPFAM" id="SSF57016">
    <property type="entry name" value="Plant lectins/antimicrobial peptides"/>
    <property type="match status" value="1"/>
</dbReference>
<dbReference type="Pfam" id="PF01476">
    <property type="entry name" value="LysM"/>
    <property type="match status" value="1"/>
</dbReference>
<feature type="disulfide bond" evidence="10">
    <location>
        <begin position="184"/>
        <end position="196"/>
    </location>
</feature>
<dbReference type="Gene3D" id="3.30.60.10">
    <property type="entry name" value="Endochitinase-like"/>
    <property type="match status" value="1"/>
</dbReference>
<evidence type="ECO:0000256" key="3">
    <source>
        <dbReference type="ARBA" id="ARBA00022729"/>
    </source>
</evidence>
<keyword evidence="8 11" id="KW-0326">Glycosidase</keyword>
<dbReference type="InterPro" id="IPR018392">
    <property type="entry name" value="LysM"/>
</dbReference>
<evidence type="ECO:0000259" key="15">
    <source>
        <dbReference type="PROSITE" id="PS51910"/>
    </source>
</evidence>
<dbReference type="InterPro" id="IPR011583">
    <property type="entry name" value="Chitinase_II/V-like_cat"/>
</dbReference>
<dbReference type="Gene3D" id="3.10.50.10">
    <property type="match status" value="1"/>
</dbReference>
<evidence type="ECO:0000256" key="11">
    <source>
        <dbReference type="RuleBase" id="RU000489"/>
    </source>
</evidence>
<keyword evidence="4 11" id="KW-0378">Hydrolase</keyword>
<dbReference type="SMART" id="SM00636">
    <property type="entry name" value="Glyco_18"/>
    <property type="match status" value="1"/>
</dbReference>
<evidence type="ECO:0000256" key="5">
    <source>
        <dbReference type="ARBA" id="ARBA00023024"/>
    </source>
</evidence>
<dbReference type="PROSITE" id="PS51910">
    <property type="entry name" value="GH18_2"/>
    <property type="match status" value="1"/>
</dbReference>
<evidence type="ECO:0000256" key="6">
    <source>
        <dbReference type="ARBA" id="ARBA00023180"/>
    </source>
</evidence>
<evidence type="ECO:0000313" key="17">
    <source>
        <dbReference type="Proteomes" id="UP000077266"/>
    </source>
</evidence>
<dbReference type="SUPFAM" id="SSF51445">
    <property type="entry name" value="(Trans)glycosidases"/>
    <property type="match status" value="1"/>
</dbReference>
<evidence type="ECO:0000259" key="13">
    <source>
        <dbReference type="PROSITE" id="PS50941"/>
    </source>
</evidence>
<keyword evidence="9" id="KW-0624">Polysaccharide degradation</keyword>
<feature type="domain" description="Chitin-binding type-1" evidence="13">
    <location>
        <begin position="170"/>
        <end position="220"/>
    </location>
</feature>
<evidence type="ECO:0000256" key="8">
    <source>
        <dbReference type="ARBA" id="ARBA00023295"/>
    </source>
</evidence>
<evidence type="ECO:0000259" key="14">
    <source>
        <dbReference type="PROSITE" id="PS51782"/>
    </source>
</evidence>
<comment type="catalytic activity">
    <reaction evidence="1">
        <text>Random endo-hydrolysis of N-acetyl-beta-D-glucosaminide (1-&gt;4)-beta-linkages in chitin and chitodextrins.</text>
        <dbReference type="EC" id="3.2.1.14"/>
    </reaction>
</comment>
<dbReference type="Pfam" id="PF00187">
    <property type="entry name" value="Chitin_bind_1"/>
    <property type="match status" value="1"/>
</dbReference>
<dbReference type="CDD" id="cd00035">
    <property type="entry name" value="ChtBD1"/>
    <property type="match status" value="1"/>
</dbReference>
<dbReference type="InterPro" id="IPR053214">
    <property type="entry name" value="LysM12-like"/>
</dbReference>
<dbReference type="Pfam" id="PF00704">
    <property type="entry name" value="Glyco_hydro_18"/>
    <property type="match status" value="1"/>
</dbReference>
<feature type="disulfide bond" evidence="10">
    <location>
        <begin position="214"/>
        <end position="218"/>
    </location>
</feature>
<dbReference type="SUPFAM" id="SSF54106">
    <property type="entry name" value="LysM domain"/>
    <property type="match status" value="1"/>
</dbReference>
<dbReference type="CDD" id="cd00118">
    <property type="entry name" value="LysM"/>
    <property type="match status" value="1"/>
</dbReference>
<dbReference type="Proteomes" id="UP000077266">
    <property type="component" value="Unassembled WGS sequence"/>
</dbReference>
<name>A0A165PQN7_EXIGL</name>
<evidence type="ECO:0000256" key="12">
    <source>
        <dbReference type="SAM" id="SignalP"/>
    </source>
</evidence>
<sequence>MKSRSLQAVAPFVALVAASQLTGHAADWFLPAAHHRDTLLPRADCKYRAVVEGDGCASLATKCGISAADFTKYNPKLDCSKLQIDDWVCCSSGTLPSKRPVQNPDGSCFSQPVVDGSYCGAWEKKYDVTEAEINKWNANTWRWTNCTALQIGQSICLSTGTAPLPPQNASIPCGLEAIPRNKECPLNACCGKWGYCGLTDDFCEKVTGAPGLGCQSHCEKINSFDNVGKTSGSYGRNIIGYYSNWSSKRKCNGVPQDVLPAVRPSDLDANSFSHIVYSFAGVDLNGKLYETDTDDKALIAELQALKKTNPNLKTMWAVGGWAFNDPPTQEYFSINMRTSASRAKFISNIISQLKSYGFDGIDIDWEYPGTERGGIADDGKNFLAFLKELRAASKSIVVSFTAPASYWYLQQFPIKDMQDYTDWINLMTYDIHGSWDIKFDTGVLPHTSFVEVNTAVNMLLKAGVRLNKINLGIGFYGRTFTLADPSCKVGGCPMSGPGTQGPCTQADGFLSYGEIEYMIESRGLNPTYNKTSKTMTLVDGNQWIGYEDATTLAQKLKYVLDRTMPGVLIWAVDLDRNNKLLSAVVGHSLAPQLSDMDCPADGVWPRTKPGNTANVPCAGKGSNGPFQTRLCGGPKWGDAQGRFCSSTELMLKAFGSCSAIRSGF</sequence>
<feature type="signal peptide" evidence="12">
    <location>
        <begin position="1"/>
        <end position="18"/>
    </location>
</feature>
<dbReference type="GO" id="GO:0008061">
    <property type="term" value="F:chitin binding"/>
    <property type="evidence" value="ECO:0007669"/>
    <property type="project" value="UniProtKB-UniRule"/>
</dbReference>
<protein>
    <submittedName>
        <fullName evidence="16">Uncharacterized protein</fullName>
    </submittedName>
</protein>
<dbReference type="PANTHER" id="PTHR47700:SF2">
    <property type="entry name" value="CHITINASE"/>
    <property type="match status" value="1"/>
</dbReference>
<keyword evidence="10" id="KW-1015">Disulfide bond</keyword>
<evidence type="ECO:0000256" key="2">
    <source>
        <dbReference type="ARBA" id="ARBA00022669"/>
    </source>
</evidence>
<keyword evidence="3 12" id="KW-0732">Signal</keyword>
<dbReference type="AlphaFoldDB" id="A0A165PQN7"/>
<dbReference type="InterPro" id="IPR029070">
    <property type="entry name" value="Chitinase_insertion_sf"/>
</dbReference>
<evidence type="ECO:0000256" key="10">
    <source>
        <dbReference type="PROSITE-ProRule" id="PRU00261"/>
    </source>
</evidence>
<dbReference type="SMART" id="SM00257">
    <property type="entry name" value="LysM"/>
    <property type="match status" value="2"/>
</dbReference>
<reference evidence="16 17" key="1">
    <citation type="journal article" date="2016" name="Mol. Biol. Evol.">
        <title>Comparative Genomics of Early-Diverging Mushroom-Forming Fungi Provides Insights into the Origins of Lignocellulose Decay Capabilities.</title>
        <authorList>
            <person name="Nagy L.G."/>
            <person name="Riley R."/>
            <person name="Tritt A."/>
            <person name="Adam C."/>
            <person name="Daum C."/>
            <person name="Floudas D."/>
            <person name="Sun H."/>
            <person name="Yadav J.S."/>
            <person name="Pangilinan J."/>
            <person name="Larsson K.H."/>
            <person name="Matsuura K."/>
            <person name="Barry K."/>
            <person name="Labutti K."/>
            <person name="Kuo R."/>
            <person name="Ohm R.A."/>
            <person name="Bhattacharya S.S."/>
            <person name="Shirouzu T."/>
            <person name="Yoshinaga Y."/>
            <person name="Martin F.M."/>
            <person name="Grigoriev I.V."/>
            <person name="Hibbett D.S."/>
        </authorList>
    </citation>
    <scope>NUCLEOTIDE SEQUENCE [LARGE SCALE GENOMIC DNA]</scope>
    <source>
        <strain evidence="16 17">HHB12029</strain>
    </source>
</reference>
<dbReference type="InterPro" id="IPR001579">
    <property type="entry name" value="Glyco_hydro_18_chit_AS"/>
</dbReference>
<dbReference type="STRING" id="1314781.A0A165PQN7"/>
<evidence type="ECO:0000256" key="4">
    <source>
        <dbReference type="ARBA" id="ARBA00022801"/>
    </source>
</evidence>
<dbReference type="GO" id="GO:0006032">
    <property type="term" value="P:chitin catabolic process"/>
    <property type="evidence" value="ECO:0007669"/>
    <property type="project" value="UniProtKB-KW"/>
</dbReference>
<dbReference type="SMART" id="SM00270">
    <property type="entry name" value="ChtBD1"/>
    <property type="match status" value="1"/>
</dbReference>
<dbReference type="PROSITE" id="PS51782">
    <property type="entry name" value="LYSM"/>
    <property type="match status" value="2"/>
</dbReference>
<feature type="domain" description="LysM" evidence="14">
    <location>
        <begin position="46"/>
        <end position="90"/>
    </location>
</feature>
<keyword evidence="5" id="KW-0146">Chitin degradation</keyword>
<dbReference type="GO" id="GO:0000272">
    <property type="term" value="P:polysaccharide catabolic process"/>
    <property type="evidence" value="ECO:0007669"/>
    <property type="project" value="UniProtKB-KW"/>
</dbReference>
<keyword evidence="17" id="KW-1185">Reference proteome</keyword>
<dbReference type="Gene3D" id="3.10.350.10">
    <property type="entry name" value="LysM domain"/>
    <property type="match status" value="2"/>
</dbReference>
<dbReference type="PROSITE" id="PS50941">
    <property type="entry name" value="CHIT_BIND_I_2"/>
    <property type="match status" value="1"/>
</dbReference>
<feature type="domain" description="GH18" evidence="15">
    <location>
        <begin position="236"/>
        <end position="591"/>
    </location>
</feature>
<dbReference type="PROSITE" id="PS01095">
    <property type="entry name" value="GH18_1"/>
    <property type="match status" value="1"/>
</dbReference>
<gene>
    <name evidence="16" type="ORF">EXIGLDRAFT_829073</name>
</gene>
<feature type="disulfide bond" evidence="10">
    <location>
        <begin position="189"/>
        <end position="203"/>
    </location>
</feature>
<comment type="caution">
    <text evidence="10">Lacks conserved residue(s) required for the propagation of feature annotation.</text>
</comment>
<dbReference type="GO" id="GO:0008843">
    <property type="term" value="F:endochitinase activity"/>
    <property type="evidence" value="ECO:0007669"/>
    <property type="project" value="UniProtKB-EC"/>
</dbReference>
<keyword evidence="7" id="KW-0119">Carbohydrate metabolism</keyword>
<dbReference type="SUPFAM" id="SSF54556">
    <property type="entry name" value="Chitinase insertion domain"/>
    <property type="match status" value="1"/>
</dbReference>
<dbReference type="Gene3D" id="3.20.20.80">
    <property type="entry name" value="Glycosidases"/>
    <property type="match status" value="1"/>
</dbReference>
<keyword evidence="2 10" id="KW-0147">Chitin-binding</keyword>
<evidence type="ECO:0000256" key="1">
    <source>
        <dbReference type="ARBA" id="ARBA00000822"/>
    </source>
</evidence>
<evidence type="ECO:0000256" key="7">
    <source>
        <dbReference type="ARBA" id="ARBA00023277"/>
    </source>
</evidence>
<dbReference type="EMBL" id="KV425887">
    <property type="protein sequence ID" value="KZW02534.1"/>
    <property type="molecule type" value="Genomic_DNA"/>
</dbReference>
<evidence type="ECO:0000256" key="9">
    <source>
        <dbReference type="ARBA" id="ARBA00023326"/>
    </source>
</evidence>
<organism evidence="16 17">
    <name type="scientific">Exidia glandulosa HHB12029</name>
    <dbReference type="NCBI Taxonomy" id="1314781"/>
    <lineage>
        <taxon>Eukaryota</taxon>
        <taxon>Fungi</taxon>
        <taxon>Dikarya</taxon>
        <taxon>Basidiomycota</taxon>
        <taxon>Agaricomycotina</taxon>
        <taxon>Agaricomycetes</taxon>
        <taxon>Auriculariales</taxon>
        <taxon>Exidiaceae</taxon>
        <taxon>Exidia</taxon>
    </lineage>
</organism>
<feature type="domain" description="LysM" evidence="14">
    <location>
        <begin position="109"/>
        <end position="157"/>
    </location>
</feature>
<dbReference type="PANTHER" id="PTHR47700">
    <property type="entry name" value="V CHITINASE, PUTATIVE (AFU_ORTHOLOGUE AFUA_6G13720)-RELATED"/>
    <property type="match status" value="1"/>
</dbReference>
<evidence type="ECO:0000313" key="16">
    <source>
        <dbReference type="EMBL" id="KZW02534.1"/>
    </source>
</evidence>
<dbReference type="InterPro" id="IPR001002">
    <property type="entry name" value="Chitin-bd_1"/>
</dbReference>
<dbReference type="InParanoid" id="A0A165PQN7"/>
<dbReference type="InterPro" id="IPR001223">
    <property type="entry name" value="Glyco_hydro18_cat"/>
</dbReference>